<keyword evidence="2" id="KW-1185">Reference proteome</keyword>
<organism evidence="1 2">
    <name type="scientific">Morganella phage vB_MmoM_MP1</name>
    <dbReference type="NCBI Taxonomy" id="1852628"/>
    <lineage>
        <taxon>Viruses</taxon>
        <taxon>Duplodnaviria</taxon>
        <taxon>Heunggongvirae</taxon>
        <taxon>Uroviricota</taxon>
        <taxon>Caudoviricetes</taxon>
        <taxon>Pantevenvirales</taxon>
        <taxon>Straboviridae</taxon>
        <taxon>Gualtarvirus</taxon>
        <taxon>Gualtarvirus mp1</taxon>
    </lineage>
</organism>
<dbReference type="EMBL" id="KX078569">
    <property type="protein sequence ID" value="ANM46515.1"/>
    <property type="molecule type" value="Genomic_DNA"/>
</dbReference>
<reference evidence="1 2" key="1">
    <citation type="submission" date="2016-04" db="EMBL/GenBank/DDBJ databases">
        <title>Comparative genomics of Morganella phages MP1 and MP2 define new clades among the T4 and T7-like Viruses.</title>
        <authorList>
            <person name="Pinto G."/>
            <person name="Oliveira A."/>
            <person name="Malgorzata L."/>
            <person name="Kropinski A."/>
            <person name="Azeredo J."/>
        </authorList>
    </citation>
    <scope>NUCLEOTIDE SEQUENCE [LARGE SCALE GENOMIC DNA]</scope>
</reference>
<dbReference type="OrthoDB" id="15189at10239"/>
<evidence type="ECO:0000313" key="1">
    <source>
        <dbReference type="EMBL" id="ANM46515.1"/>
    </source>
</evidence>
<name>A0A192YBM3_9CAUD</name>
<protein>
    <submittedName>
        <fullName evidence="1">Uncharacterized protein</fullName>
    </submittedName>
</protein>
<dbReference type="Proteomes" id="UP000203816">
    <property type="component" value="Segment"/>
</dbReference>
<proteinExistence type="predicted"/>
<dbReference type="RefSeq" id="YP_009279991.1">
    <property type="nucleotide sequence ID" value="NC_031020.1"/>
</dbReference>
<dbReference type="GeneID" id="29059484"/>
<evidence type="ECO:0000313" key="2">
    <source>
        <dbReference type="Proteomes" id="UP000203816"/>
    </source>
</evidence>
<dbReference type="KEGG" id="vg:29059484"/>
<accession>A0A192YBM3</accession>
<gene>
    <name evidence="1" type="ORF">MP1_gp0133</name>
</gene>
<sequence>MKVMSGCKFKKGFMIQITSWENDGDHYSTQIIDGLTKEEVNQFSYVMPFFKSRNSKSKGFGNRDFCMFSVEEVLMEGLDEGKLTREFLGKFFFYDGHPDLDKIQTLLGCPVEYDYDFIRVFESMNIYHLPEDVVIPEFNPELISEV</sequence>